<reference evidence="1 2" key="1">
    <citation type="submission" date="2017-08" db="EMBL/GenBank/DDBJ databases">
        <title>Phylogenetic analysis of Mycobacterium avium complex whole genomes.</title>
        <authorList>
            <person name="Caverly L.J."/>
            <person name="Spilker T."/>
            <person name="Lipuma J."/>
        </authorList>
    </citation>
    <scope>NUCLEOTIDE SEQUENCE [LARGE SCALE GENOMIC DNA]</scope>
    <source>
        <strain evidence="1 2">FLAC0165</strain>
    </source>
</reference>
<evidence type="ECO:0000313" key="2">
    <source>
        <dbReference type="Proteomes" id="UP000217768"/>
    </source>
</evidence>
<name>A0A2A2ZNA8_MYCAV</name>
<dbReference type="AlphaFoldDB" id="A0A2A2ZNA8"/>
<keyword evidence="1" id="KW-0378">Hydrolase</keyword>
<evidence type="ECO:0000313" key="1">
    <source>
        <dbReference type="EMBL" id="PBA27921.1"/>
    </source>
</evidence>
<sequence>MVADLLVDVATAVLDFKTAYGEQRSLAASAAVPSELYTARPMRVFRWYAGQRHYSGEYWSVTEDDFVPHESRLEKSAAMIADFDPRVHRIIAQPFLLQANINGKWRRHTLDYLLATDAGPVVVDVVRAERLTHEKYQLLIAWTRRVVQSMGWSYVVFSEPSPVLFDNVRFLSGYRRDWLINQEILCEIRPVVGELAGLSFRAAENRFAHRSKPLVRSVLLHLLWRQELVFDIMQPLQSTTILQAPQ</sequence>
<keyword evidence="1" id="KW-0540">Nuclease</keyword>
<gene>
    <name evidence="1" type="ORF">CKJ66_04800</name>
</gene>
<dbReference type="GO" id="GO:0004519">
    <property type="term" value="F:endonuclease activity"/>
    <property type="evidence" value="ECO:0007669"/>
    <property type="project" value="UniProtKB-KW"/>
</dbReference>
<organism evidence="1 2">
    <name type="scientific">Mycobacterium avium</name>
    <dbReference type="NCBI Taxonomy" id="1764"/>
    <lineage>
        <taxon>Bacteria</taxon>
        <taxon>Bacillati</taxon>
        <taxon>Actinomycetota</taxon>
        <taxon>Actinomycetes</taxon>
        <taxon>Mycobacteriales</taxon>
        <taxon>Mycobacteriaceae</taxon>
        <taxon>Mycobacterium</taxon>
        <taxon>Mycobacterium avium complex (MAC)</taxon>
    </lineage>
</organism>
<dbReference type="Proteomes" id="UP000217768">
    <property type="component" value="Unassembled WGS sequence"/>
</dbReference>
<accession>A0A2A2ZNA8</accession>
<proteinExistence type="predicted"/>
<dbReference type="InterPro" id="IPR048000">
    <property type="entry name" value="TnsA-like"/>
</dbReference>
<comment type="caution">
    <text evidence="1">The sequence shown here is derived from an EMBL/GenBank/DDBJ whole genome shotgun (WGS) entry which is preliminary data.</text>
</comment>
<keyword evidence="1" id="KW-0255">Endonuclease</keyword>
<dbReference type="EMBL" id="NSFD01000005">
    <property type="protein sequence ID" value="PBA27921.1"/>
    <property type="molecule type" value="Genomic_DNA"/>
</dbReference>
<dbReference type="NCBIfam" id="NF033179">
    <property type="entry name" value="TnsA_like_Actin"/>
    <property type="match status" value="1"/>
</dbReference>
<dbReference type="RefSeq" id="WP_079630369.1">
    <property type="nucleotide sequence ID" value="NZ_NSFD01000005.1"/>
</dbReference>
<protein>
    <submittedName>
        <fullName evidence="1">TnsA-like heteromeric transposase endonuclease subunit</fullName>
    </submittedName>
</protein>